<comment type="caution">
    <text evidence="1">The sequence shown here is derived from an EMBL/GenBank/DDBJ whole genome shotgun (WGS) entry which is preliminary data.</text>
</comment>
<sequence length="106" mass="12369">MELKVIQYGQALLNLVYAYIQSVNPSENVDRFIEIPKFRFVQTALAVEQVPLSTPGTRPRVFIFMIFDNSEDAVRADFLRFTQHVMYWKTGKIAYVSDYQGRYCCT</sequence>
<organism evidence="1 2">
    <name type="scientific">Lentinula lateritia</name>
    <dbReference type="NCBI Taxonomy" id="40482"/>
    <lineage>
        <taxon>Eukaryota</taxon>
        <taxon>Fungi</taxon>
        <taxon>Dikarya</taxon>
        <taxon>Basidiomycota</taxon>
        <taxon>Agaricomycotina</taxon>
        <taxon>Agaricomycetes</taxon>
        <taxon>Agaricomycetidae</taxon>
        <taxon>Agaricales</taxon>
        <taxon>Marasmiineae</taxon>
        <taxon>Omphalotaceae</taxon>
        <taxon>Lentinula</taxon>
    </lineage>
</organism>
<evidence type="ECO:0000313" key="1">
    <source>
        <dbReference type="EMBL" id="KAJ4464611.1"/>
    </source>
</evidence>
<evidence type="ECO:0000313" key="2">
    <source>
        <dbReference type="Proteomes" id="UP001150238"/>
    </source>
</evidence>
<gene>
    <name evidence="1" type="ORF">C8J55DRAFT_529726</name>
</gene>
<proteinExistence type="predicted"/>
<accession>A0A9W8ZRJ4</accession>
<name>A0A9W8ZRJ4_9AGAR</name>
<dbReference type="AlphaFoldDB" id="A0A9W8ZRJ4"/>
<dbReference type="EMBL" id="JANVFS010000057">
    <property type="protein sequence ID" value="KAJ4464611.1"/>
    <property type="molecule type" value="Genomic_DNA"/>
</dbReference>
<dbReference type="Proteomes" id="UP001150238">
    <property type="component" value="Unassembled WGS sequence"/>
</dbReference>
<reference evidence="1" key="1">
    <citation type="submission" date="2022-08" db="EMBL/GenBank/DDBJ databases">
        <authorList>
            <consortium name="DOE Joint Genome Institute"/>
            <person name="Min B."/>
            <person name="Riley R."/>
            <person name="Sierra-Patev S."/>
            <person name="Naranjo-Ortiz M."/>
            <person name="Looney B."/>
            <person name="Konkel Z."/>
            <person name="Slot J.C."/>
            <person name="Sakamoto Y."/>
            <person name="Steenwyk J.L."/>
            <person name="Rokas A."/>
            <person name="Carro J."/>
            <person name="Camarero S."/>
            <person name="Ferreira P."/>
            <person name="Molpeceres G."/>
            <person name="Ruiz-Duenas F.J."/>
            <person name="Serrano A."/>
            <person name="Henrissat B."/>
            <person name="Drula E."/>
            <person name="Hughes K.W."/>
            <person name="Mata J.L."/>
            <person name="Ishikawa N.K."/>
            <person name="Vargas-Isla R."/>
            <person name="Ushijima S."/>
            <person name="Smith C.A."/>
            <person name="Ahrendt S."/>
            <person name="Andreopoulos W."/>
            <person name="He G."/>
            <person name="Labutti K."/>
            <person name="Lipzen A."/>
            <person name="Ng V."/>
            <person name="Sandor L."/>
            <person name="Barry K."/>
            <person name="Martinez A.T."/>
            <person name="Xiao Y."/>
            <person name="Gibbons J.G."/>
            <person name="Terashima K."/>
            <person name="Hibbett D.S."/>
            <person name="Grigoriev I.V."/>
        </authorList>
    </citation>
    <scope>NUCLEOTIDE SEQUENCE</scope>
    <source>
        <strain evidence="1">Sp2 HRB7682 ss15</strain>
    </source>
</reference>
<protein>
    <submittedName>
        <fullName evidence="1">Uncharacterized protein</fullName>
    </submittedName>
</protein>
<reference evidence="1" key="2">
    <citation type="journal article" date="2023" name="Proc. Natl. Acad. Sci. U.S.A.">
        <title>A global phylogenomic analysis of the shiitake genus Lentinula.</title>
        <authorList>
            <person name="Sierra-Patev S."/>
            <person name="Min B."/>
            <person name="Naranjo-Ortiz M."/>
            <person name="Looney B."/>
            <person name="Konkel Z."/>
            <person name="Slot J.C."/>
            <person name="Sakamoto Y."/>
            <person name="Steenwyk J.L."/>
            <person name="Rokas A."/>
            <person name="Carro J."/>
            <person name="Camarero S."/>
            <person name="Ferreira P."/>
            <person name="Molpeceres G."/>
            <person name="Ruiz-Duenas F.J."/>
            <person name="Serrano A."/>
            <person name="Henrissat B."/>
            <person name="Drula E."/>
            <person name="Hughes K.W."/>
            <person name="Mata J.L."/>
            <person name="Ishikawa N.K."/>
            <person name="Vargas-Isla R."/>
            <person name="Ushijima S."/>
            <person name="Smith C.A."/>
            <person name="Donoghue J."/>
            <person name="Ahrendt S."/>
            <person name="Andreopoulos W."/>
            <person name="He G."/>
            <person name="LaButti K."/>
            <person name="Lipzen A."/>
            <person name="Ng V."/>
            <person name="Riley R."/>
            <person name="Sandor L."/>
            <person name="Barry K."/>
            <person name="Martinez A.T."/>
            <person name="Xiao Y."/>
            <person name="Gibbons J.G."/>
            <person name="Terashima K."/>
            <person name="Grigoriev I.V."/>
            <person name="Hibbett D."/>
        </authorList>
    </citation>
    <scope>NUCLEOTIDE SEQUENCE</scope>
    <source>
        <strain evidence="1">Sp2 HRB7682 ss15</strain>
    </source>
</reference>
<feature type="non-terminal residue" evidence="1">
    <location>
        <position position="106"/>
    </location>
</feature>